<evidence type="ECO:0000256" key="8">
    <source>
        <dbReference type="RuleBase" id="RU363032"/>
    </source>
</evidence>
<dbReference type="PROSITE" id="PS50928">
    <property type="entry name" value="ABC_TM1"/>
    <property type="match status" value="1"/>
</dbReference>
<dbReference type="InterPro" id="IPR035906">
    <property type="entry name" value="MetI-like_sf"/>
</dbReference>
<keyword evidence="3 8" id="KW-0813">Transport</keyword>
<dbReference type="InterPro" id="IPR010065">
    <property type="entry name" value="AA_ABC_transptr_permease_3TM"/>
</dbReference>
<dbReference type="RefSeq" id="WP_053570126.1">
    <property type="nucleotide sequence ID" value="NZ_FCNY02000005.1"/>
</dbReference>
<sequence length="219" mass="23614">MTHLLEFWKDWFPALADGFVLSLKVTAVSLIAGIPLGMLLALTVQAKSRLVRYTALFVVEVGRGTPLLILLQFVYFGMPSAGMTFTAFVATVIAFTCNAGAYTSEIIRAGFDAVPYGQKEAAASIGLTSWDALRFIVIPQGLQVALPALLGFSVLMLQGTSLCFTISLPEIVSQASSIGSDTFEYMPILTLAALFFVSVCVPASFLVSFLERRLTRHTA</sequence>
<dbReference type="AlphaFoldDB" id="A0A158GRE5"/>
<evidence type="ECO:0000256" key="2">
    <source>
        <dbReference type="ARBA" id="ARBA00010072"/>
    </source>
</evidence>
<keyword evidence="4" id="KW-1003">Cell membrane</keyword>
<reference evidence="11" key="1">
    <citation type="submission" date="2016-01" db="EMBL/GenBank/DDBJ databases">
        <authorList>
            <person name="Peeters C."/>
        </authorList>
    </citation>
    <scope>NUCLEOTIDE SEQUENCE [LARGE SCALE GENOMIC DNA]</scope>
</reference>
<evidence type="ECO:0000313" key="10">
    <source>
        <dbReference type="EMBL" id="SAL34612.1"/>
    </source>
</evidence>
<accession>A0A158GRE5</accession>
<comment type="subcellular location">
    <subcellularLocation>
        <location evidence="1">Cell inner membrane</location>
        <topology evidence="1">Multi-pass membrane protein</topology>
    </subcellularLocation>
    <subcellularLocation>
        <location evidence="8">Cell membrane</location>
        <topology evidence="8">Multi-pass membrane protein</topology>
    </subcellularLocation>
</comment>
<protein>
    <submittedName>
        <fullName evidence="10">ABC amino acid transporter, inner membrane subunit</fullName>
    </submittedName>
</protein>
<dbReference type="CDD" id="cd06261">
    <property type="entry name" value="TM_PBP2"/>
    <property type="match status" value="1"/>
</dbReference>
<comment type="similarity">
    <text evidence="2">Belongs to the binding-protein-dependent transport system permease family. HisMQ subfamily.</text>
</comment>
<evidence type="ECO:0000259" key="9">
    <source>
        <dbReference type="PROSITE" id="PS50928"/>
    </source>
</evidence>
<dbReference type="Pfam" id="PF00528">
    <property type="entry name" value="BPD_transp_1"/>
    <property type="match status" value="1"/>
</dbReference>
<keyword evidence="7 8" id="KW-0472">Membrane</keyword>
<keyword evidence="11" id="KW-1185">Reference proteome</keyword>
<dbReference type="Gene3D" id="1.10.3720.10">
    <property type="entry name" value="MetI-like"/>
    <property type="match status" value="1"/>
</dbReference>
<dbReference type="PANTHER" id="PTHR30614">
    <property type="entry name" value="MEMBRANE COMPONENT OF AMINO ACID ABC TRANSPORTER"/>
    <property type="match status" value="1"/>
</dbReference>
<feature type="transmembrane region" description="Helical" evidence="8">
    <location>
        <begin position="188"/>
        <end position="210"/>
    </location>
</feature>
<evidence type="ECO:0000256" key="5">
    <source>
        <dbReference type="ARBA" id="ARBA00022692"/>
    </source>
</evidence>
<dbReference type="GO" id="GO:0043190">
    <property type="term" value="C:ATP-binding cassette (ABC) transporter complex"/>
    <property type="evidence" value="ECO:0007669"/>
    <property type="project" value="InterPro"/>
</dbReference>
<dbReference type="GO" id="GO:0006865">
    <property type="term" value="P:amino acid transport"/>
    <property type="evidence" value="ECO:0007669"/>
    <property type="project" value="TreeGrafter"/>
</dbReference>
<evidence type="ECO:0000256" key="6">
    <source>
        <dbReference type="ARBA" id="ARBA00022989"/>
    </source>
</evidence>
<keyword evidence="5 8" id="KW-0812">Transmembrane</keyword>
<feature type="transmembrane region" description="Helical" evidence="8">
    <location>
        <begin position="54"/>
        <end position="75"/>
    </location>
</feature>
<evidence type="ECO:0000256" key="1">
    <source>
        <dbReference type="ARBA" id="ARBA00004429"/>
    </source>
</evidence>
<evidence type="ECO:0000256" key="3">
    <source>
        <dbReference type="ARBA" id="ARBA00022448"/>
    </source>
</evidence>
<keyword evidence="6 8" id="KW-1133">Transmembrane helix</keyword>
<dbReference type="NCBIfam" id="TIGR01726">
    <property type="entry name" value="HEQRo_perm_3TM"/>
    <property type="match status" value="1"/>
</dbReference>
<organism evidence="10 11">
    <name type="scientific">Caballeronia cordobensis</name>
    <name type="common">Burkholderia cordobensis</name>
    <dbReference type="NCBI Taxonomy" id="1353886"/>
    <lineage>
        <taxon>Bacteria</taxon>
        <taxon>Pseudomonadati</taxon>
        <taxon>Pseudomonadota</taxon>
        <taxon>Betaproteobacteria</taxon>
        <taxon>Burkholderiales</taxon>
        <taxon>Burkholderiaceae</taxon>
        <taxon>Caballeronia</taxon>
    </lineage>
</organism>
<evidence type="ECO:0000313" key="11">
    <source>
        <dbReference type="Proteomes" id="UP000054740"/>
    </source>
</evidence>
<gene>
    <name evidence="10" type="ORF">AWB70_02375</name>
</gene>
<proteinExistence type="inferred from homology"/>
<dbReference type="Proteomes" id="UP000054740">
    <property type="component" value="Unassembled WGS sequence"/>
</dbReference>
<dbReference type="EMBL" id="FCNY02000005">
    <property type="protein sequence ID" value="SAL34612.1"/>
    <property type="molecule type" value="Genomic_DNA"/>
</dbReference>
<dbReference type="InterPro" id="IPR000515">
    <property type="entry name" value="MetI-like"/>
</dbReference>
<evidence type="ECO:0000256" key="4">
    <source>
        <dbReference type="ARBA" id="ARBA00022475"/>
    </source>
</evidence>
<feature type="domain" description="ABC transmembrane type-1" evidence="9">
    <location>
        <begin position="19"/>
        <end position="207"/>
    </location>
</feature>
<dbReference type="PANTHER" id="PTHR30614:SF1">
    <property type="entry name" value="GLUTAMATE_ASPARTATE IMPORT PERMEASE PROTEIN GLTK"/>
    <property type="match status" value="1"/>
</dbReference>
<feature type="transmembrane region" description="Helical" evidence="8">
    <location>
        <begin position="20"/>
        <end position="42"/>
    </location>
</feature>
<evidence type="ECO:0000256" key="7">
    <source>
        <dbReference type="ARBA" id="ARBA00023136"/>
    </source>
</evidence>
<feature type="transmembrane region" description="Helical" evidence="8">
    <location>
        <begin position="144"/>
        <end position="168"/>
    </location>
</feature>
<dbReference type="GO" id="GO:0022857">
    <property type="term" value="F:transmembrane transporter activity"/>
    <property type="evidence" value="ECO:0007669"/>
    <property type="project" value="InterPro"/>
</dbReference>
<name>A0A158GRE5_CABCO</name>
<feature type="transmembrane region" description="Helical" evidence="8">
    <location>
        <begin position="81"/>
        <end position="101"/>
    </location>
</feature>
<dbReference type="InterPro" id="IPR043429">
    <property type="entry name" value="ArtM/GltK/GlnP/TcyL/YhdX-like"/>
</dbReference>
<dbReference type="SUPFAM" id="SSF161098">
    <property type="entry name" value="MetI-like"/>
    <property type="match status" value="1"/>
</dbReference>